<gene>
    <name evidence="14" type="ORF">D6T63_00180</name>
</gene>
<comment type="catalytic activity">
    <reaction evidence="1">
        <text>ATP + protein L-histidine = ADP + protein N-phospho-L-histidine.</text>
        <dbReference type="EC" id="2.7.13.3"/>
    </reaction>
</comment>
<comment type="subcellular location">
    <subcellularLocation>
        <location evidence="2">Cell membrane</location>
    </subcellularLocation>
</comment>
<evidence type="ECO:0000259" key="13">
    <source>
        <dbReference type="PROSITE" id="PS50885"/>
    </source>
</evidence>
<keyword evidence="6 11" id="KW-0812">Transmembrane</keyword>
<keyword evidence="10 11" id="KW-0472">Membrane</keyword>
<dbReference type="Pfam" id="PF02518">
    <property type="entry name" value="HATPase_c"/>
    <property type="match status" value="1"/>
</dbReference>
<protein>
    <recommendedName>
        <fullName evidence="3">histidine kinase</fullName>
        <ecNumber evidence="3">2.7.13.3</ecNumber>
    </recommendedName>
</protein>
<keyword evidence="4" id="KW-0597">Phosphoprotein</keyword>
<dbReference type="GO" id="GO:0000155">
    <property type="term" value="F:phosphorelay sensor kinase activity"/>
    <property type="evidence" value="ECO:0007669"/>
    <property type="project" value="InterPro"/>
</dbReference>
<evidence type="ECO:0000256" key="6">
    <source>
        <dbReference type="ARBA" id="ARBA00022692"/>
    </source>
</evidence>
<dbReference type="Gene3D" id="6.10.340.10">
    <property type="match status" value="1"/>
</dbReference>
<feature type="transmembrane region" description="Helical" evidence="11">
    <location>
        <begin position="28"/>
        <end position="51"/>
    </location>
</feature>
<organism evidence="14 15">
    <name type="scientific">Arthrobacter cheniae</name>
    <dbReference type="NCBI Taxonomy" id="1258888"/>
    <lineage>
        <taxon>Bacteria</taxon>
        <taxon>Bacillati</taxon>
        <taxon>Actinomycetota</taxon>
        <taxon>Actinomycetes</taxon>
        <taxon>Micrococcales</taxon>
        <taxon>Micrococcaceae</taxon>
        <taxon>Arthrobacter</taxon>
    </lineage>
</organism>
<keyword evidence="9" id="KW-0902">Two-component regulatory system</keyword>
<dbReference type="SUPFAM" id="SSF55874">
    <property type="entry name" value="ATPase domain of HSP90 chaperone/DNA topoisomerase II/histidine kinase"/>
    <property type="match status" value="1"/>
</dbReference>
<dbReference type="Gene3D" id="1.10.287.130">
    <property type="match status" value="1"/>
</dbReference>
<evidence type="ECO:0000256" key="4">
    <source>
        <dbReference type="ARBA" id="ARBA00022553"/>
    </source>
</evidence>
<proteinExistence type="predicted"/>
<dbReference type="Pfam" id="PF00512">
    <property type="entry name" value="HisKA"/>
    <property type="match status" value="1"/>
</dbReference>
<dbReference type="InterPro" id="IPR003594">
    <property type="entry name" value="HATPase_dom"/>
</dbReference>
<dbReference type="InterPro" id="IPR003661">
    <property type="entry name" value="HisK_dim/P_dom"/>
</dbReference>
<dbReference type="SUPFAM" id="SSF47384">
    <property type="entry name" value="Homodimeric domain of signal transducing histidine kinase"/>
    <property type="match status" value="1"/>
</dbReference>
<dbReference type="PRINTS" id="PR00344">
    <property type="entry name" value="BCTRLSENSOR"/>
</dbReference>
<evidence type="ECO:0000256" key="7">
    <source>
        <dbReference type="ARBA" id="ARBA00022777"/>
    </source>
</evidence>
<evidence type="ECO:0000256" key="5">
    <source>
        <dbReference type="ARBA" id="ARBA00022679"/>
    </source>
</evidence>
<dbReference type="EMBL" id="QZVT01000001">
    <property type="protein sequence ID" value="RJT82921.1"/>
    <property type="molecule type" value="Genomic_DNA"/>
</dbReference>
<name>A0A3A5M9S3_9MICC</name>
<evidence type="ECO:0000313" key="15">
    <source>
        <dbReference type="Proteomes" id="UP000272560"/>
    </source>
</evidence>
<comment type="caution">
    <text evidence="14">The sequence shown here is derived from an EMBL/GenBank/DDBJ whole genome shotgun (WGS) entry which is preliminary data.</text>
</comment>
<dbReference type="SMART" id="SM00304">
    <property type="entry name" value="HAMP"/>
    <property type="match status" value="1"/>
</dbReference>
<evidence type="ECO:0000256" key="8">
    <source>
        <dbReference type="ARBA" id="ARBA00022989"/>
    </source>
</evidence>
<dbReference type="InterPro" id="IPR036890">
    <property type="entry name" value="HATPase_C_sf"/>
</dbReference>
<dbReference type="PANTHER" id="PTHR45436">
    <property type="entry name" value="SENSOR HISTIDINE KINASE YKOH"/>
    <property type="match status" value="1"/>
</dbReference>
<evidence type="ECO:0000256" key="1">
    <source>
        <dbReference type="ARBA" id="ARBA00000085"/>
    </source>
</evidence>
<dbReference type="InterPro" id="IPR003660">
    <property type="entry name" value="HAMP_dom"/>
</dbReference>
<dbReference type="InterPro" id="IPR004358">
    <property type="entry name" value="Sig_transdc_His_kin-like_C"/>
</dbReference>
<keyword evidence="7 14" id="KW-0418">Kinase</keyword>
<dbReference type="Proteomes" id="UP000272560">
    <property type="component" value="Unassembled WGS sequence"/>
</dbReference>
<dbReference type="EC" id="2.7.13.3" evidence="3"/>
<keyword evidence="8 11" id="KW-1133">Transmembrane helix</keyword>
<sequence>MDPESTGPRRLAARFRPGRTRWGVRKRATASAVMVVAGALLVAGSILLILLQTYLSASTETAARRKADDVIAQMADDDVEEAAEYIMNTAHAGQYVQILTPAGTVFASSDSAGTAQPVTALRPPAGETLMQKASGLPALGDSDDFFIVAKGVPVDGETYTVAIASTVQVQADTVSTVAWFMLGLMPVLLVAVGLLVWELVGRSLLQVQQIRRQVSGINLHRLGGRVDVPPTADEITALALTMNSMLDRLQASEQEQRRFVSDASHELRSPLATLSAAVEVASADSTGATWNELKDVLAGETARMRFLVENLLTLAKSDDGGLRIDLTDVDLDHVVQDEIRRLRATSAHPIEADLRPVRITGDPMRLGQVLRNVLDNADKHARSRIRITLDTRPGEAVLAVDNDGDPVPEGDRLRIFGRFVRLDESRARGSGGSGLGLAIAESIMAAHHGTISATESPAGECRFELVFPWAAPIGLPDHDRGDRLQSPLPKLGPL</sequence>
<dbReference type="RefSeq" id="WP_120147028.1">
    <property type="nucleotide sequence ID" value="NZ_QZVT01000001.1"/>
</dbReference>
<evidence type="ECO:0000256" key="9">
    <source>
        <dbReference type="ARBA" id="ARBA00023012"/>
    </source>
</evidence>
<reference evidence="14 15" key="1">
    <citation type="submission" date="2018-09" db="EMBL/GenBank/DDBJ databases">
        <title>Novel species of Arthrobacter.</title>
        <authorList>
            <person name="Liu Q."/>
            <person name="Xin Y.-H."/>
        </authorList>
    </citation>
    <scope>NUCLEOTIDE SEQUENCE [LARGE SCALE GENOMIC DNA]</scope>
    <source>
        <strain evidence="14 15">Hz2</strain>
    </source>
</reference>
<dbReference type="PANTHER" id="PTHR45436:SF5">
    <property type="entry name" value="SENSOR HISTIDINE KINASE TRCS"/>
    <property type="match status" value="1"/>
</dbReference>
<dbReference type="InterPro" id="IPR005467">
    <property type="entry name" value="His_kinase_dom"/>
</dbReference>
<dbReference type="CDD" id="cd00082">
    <property type="entry name" value="HisKA"/>
    <property type="match status" value="1"/>
</dbReference>
<evidence type="ECO:0000256" key="3">
    <source>
        <dbReference type="ARBA" id="ARBA00012438"/>
    </source>
</evidence>
<dbReference type="SMART" id="SM00387">
    <property type="entry name" value="HATPase_c"/>
    <property type="match status" value="1"/>
</dbReference>
<dbReference type="InterPro" id="IPR050428">
    <property type="entry name" value="TCS_sensor_his_kinase"/>
</dbReference>
<evidence type="ECO:0000313" key="14">
    <source>
        <dbReference type="EMBL" id="RJT82921.1"/>
    </source>
</evidence>
<keyword evidence="15" id="KW-1185">Reference proteome</keyword>
<keyword evidence="5" id="KW-0808">Transferase</keyword>
<dbReference type="InterPro" id="IPR036097">
    <property type="entry name" value="HisK_dim/P_sf"/>
</dbReference>
<evidence type="ECO:0000259" key="12">
    <source>
        <dbReference type="PROSITE" id="PS50109"/>
    </source>
</evidence>
<dbReference type="OrthoDB" id="9786919at2"/>
<accession>A0A3A5M9S3</accession>
<evidence type="ECO:0000256" key="10">
    <source>
        <dbReference type="ARBA" id="ARBA00023136"/>
    </source>
</evidence>
<evidence type="ECO:0000256" key="11">
    <source>
        <dbReference type="SAM" id="Phobius"/>
    </source>
</evidence>
<feature type="transmembrane region" description="Helical" evidence="11">
    <location>
        <begin position="177"/>
        <end position="200"/>
    </location>
</feature>
<dbReference type="GO" id="GO:0005886">
    <property type="term" value="C:plasma membrane"/>
    <property type="evidence" value="ECO:0007669"/>
    <property type="project" value="UniProtKB-SubCell"/>
</dbReference>
<feature type="domain" description="Histidine kinase" evidence="12">
    <location>
        <begin position="262"/>
        <end position="471"/>
    </location>
</feature>
<dbReference type="Gene3D" id="3.30.565.10">
    <property type="entry name" value="Histidine kinase-like ATPase, C-terminal domain"/>
    <property type="match status" value="1"/>
</dbReference>
<evidence type="ECO:0000256" key="2">
    <source>
        <dbReference type="ARBA" id="ARBA00004236"/>
    </source>
</evidence>
<dbReference type="PROSITE" id="PS50109">
    <property type="entry name" value="HIS_KIN"/>
    <property type="match status" value="1"/>
</dbReference>
<dbReference type="AlphaFoldDB" id="A0A3A5M9S3"/>
<feature type="domain" description="HAMP" evidence="13">
    <location>
        <begin position="201"/>
        <end position="254"/>
    </location>
</feature>
<dbReference type="SMART" id="SM00388">
    <property type="entry name" value="HisKA"/>
    <property type="match status" value="1"/>
</dbReference>
<dbReference type="PROSITE" id="PS50885">
    <property type="entry name" value="HAMP"/>
    <property type="match status" value="1"/>
</dbReference>